<protein>
    <recommendedName>
        <fullName evidence="4">SpoVT-AbrB domain-containing protein</fullName>
    </recommendedName>
</protein>
<name>A0A2I8VL66_9EURY</name>
<evidence type="ECO:0000256" key="1">
    <source>
        <dbReference type="SAM" id="Coils"/>
    </source>
</evidence>
<evidence type="ECO:0000313" key="2">
    <source>
        <dbReference type="EMBL" id="AUV82634.1"/>
    </source>
</evidence>
<dbReference type="SUPFAM" id="SSF89447">
    <property type="entry name" value="AbrB/MazE/MraZ-like"/>
    <property type="match status" value="1"/>
</dbReference>
<dbReference type="AlphaFoldDB" id="A0A2I8VL66"/>
<reference evidence="2 3" key="1">
    <citation type="submission" date="2018-01" db="EMBL/GenBank/DDBJ databases">
        <title>Complete genome sequence of Salinigranum rubrum GX10T, an extremely halophilic archaeon isolated from a marine solar saltern.</title>
        <authorList>
            <person name="Han S."/>
        </authorList>
    </citation>
    <scope>NUCLEOTIDE SEQUENCE [LARGE SCALE GENOMIC DNA]</scope>
    <source>
        <strain evidence="2 3">GX10</strain>
    </source>
</reference>
<organism evidence="2 3">
    <name type="scientific">Salinigranum rubrum</name>
    <dbReference type="NCBI Taxonomy" id="755307"/>
    <lineage>
        <taxon>Archaea</taxon>
        <taxon>Methanobacteriati</taxon>
        <taxon>Methanobacteriota</taxon>
        <taxon>Stenosarchaea group</taxon>
        <taxon>Halobacteria</taxon>
        <taxon>Halobacteriales</taxon>
        <taxon>Haloferacaceae</taxon>
        <taxon>Salinigranum</taxon>
    </lineage>
</organism>
<gene>
    <name evidence="2" type="ORF">C2R22_14120</name>
</gene>
<dbReference type="RefSeq" id="WP_103426323.1">
    <property type="nucleotide sequence ID" value="NZ_CP026309.1"/>
</dbReference>
<evidence type="ECO:0000313" key="3">
    <source>
        <dbReference type="Proteomes" id="UP000236584"/>
    </source>
</evidence>
<dbReference type="EMBL" id="CP026309">
    <property type="protein sequence ID" value="AUV82634.1"/>
    <property type="molecule type" value="Genomic_DNA"/>
</dbReference>
<accession>A0A2I8VL66</accession>
<feature type="coiled-coil region" evidence="1">
    <location>
        <begin position="45"/>
        <end position="72"/>
    </location>
</feature>
<dbReference type="GeneID" id="35593250"/>
<evidence type="ECO:0008006" key="4">
    <source>
        <dbReference type="Google" id="ProtNLM"/>
    </source>
</evidence>
<proteinExistence type="predicted"/>
<keyword evidence="3" id="KW-1185">Reference proteome</keyword>
<dbReference type="InterPro" id="IPR037914">
    <property type="entry name" value="SpoVT-AbrB_sf"/>
</dbReference>
<dbReference type="KEGG" id="srub:C2R22_14120"/>
<dbReference type="Proteomes" id="UP000236584">
    <property type="component" value="Chromosome"/>
</dbReference>
<keyword evidence="1" id="KW-0175">Coiled coil</keyword>
<dbReference type="OrthoDB" id="28233at2157"/>
<sequence length="76" mass="8731">MSDARLDDRGRLTLPKEMRERYGEHYHIVQLHDGIKLIPVADDPLDALREEFADVEKTASELREEAREAALDEAGR</sequence>